<dbReference type="RefSeq" id="WP_058899297.1">
    <property type="nucleotide sequence ID" value="NZ_CP013068.1"/>
</dbReference>
<dbReference type="Proteomes" id="UP000064921">
    <property type="component" value="Chromosome"/>
</dbReference>
<evidence type="ECO:0000313" key="1">
    <source>
        <dbReference type="EMBL" id="ALV28041.1"/>
    </source>
</evidence>
<name>A0A0U3Q628_9HYPH</name>
<keyword evidence="2" id="KW-1185">Reference proteome</keyword>
<evidence type="ECO:0000313" key="2">
    <source>
        <dbReference type="Proteomes" id="UP000064921"/>
    </source>
</evidence>
<accession>A0A0U3Q628</accession>
<sequence length="140" mass="15737">MARQGNNPKRRVVPIEEINSEIVDKLLSATKYVGSGHHKRYPIDYGFERTNPVPTKSLCDMHKPIKLGEAKSLLEAGIKNGMVSDLSGGLPKYIWSVDADGIVYEAKTDQNANGSYHGYPLENDNVVRDYILSEWKTRCR</sequence>
<dbReference type="EMBL" id="CP013068">
    <property type="protein sequence ID" value="ALV28041.1"/>
    <property type="molecule type" value="Genomic_DNA"/>
</dbReference>
<reference evidence="1 2" key="1">
    <citation type="submission" date="2015-10" db="EMBL/GenBank/DDBJ databases">
        <title>The world's first case of liver abscess caused by Pannonibacter phragmitetus.</title>
        <authorList>
            <person name="Ming D."/>
            <person name="Wang M."/>
            <person name="Zhou Y."/>
            <person name="Jiang T."/>
            <person name="Hu S."/>
        </authorList>
    </citation>
    <scope>NUCLEOTIDE SEQUENCE [LARGE SCALE GENOMIC DNA]</scope>
    <source>
        <strain evidence="1 2">31801</strain>
    </source>
</reference>
<gene>
    <name evidence="1" type="ORF">APZ00_14010</name>
</gene>
<protein>
    <submittedName>
        <fullName evidence="1">Uncharacterized protein</fullName>
    </submittedName>
</protein>
<dbReference type="STRING" id="121719.APZ00_14010"/>
<proteinExistence type="predicted"/>
<dbReference type="AlphaFoldDB" id="A0A0U3Q628"/>
<organism evidence="1 2">
    <name type="scientific">Pannonibacter phragmitetus</name>
    <dbReference type="NCBI Taxonomy" id="121719"/>
    <lineage>
        <taxon>Bacteria</taxon>
        <taxon>Pseudomonadati</taxon>
        <taxon>Pseudomonadota</taxon>
        <taxon>Alphaproteobacteria</taxon>
        <taxon>Hyphomicrobiales</taxon>
        <taxon>Stappiaceae</taxon>
        <taxon>Pannonibacter</taxon>
    </lineage>
</organism>
<dbReference type="KEGG" id="pphr:APZ00_14010"/>